<keyword evidence="2" id="KW-1185">Reference proteome</keyword>
<dbReference type="AlphaFoldDB" id="A0A9W6YM20"/>
<sequence length="118" mass="13325">MANEPSLKHDSKAVPLDWCASEKYRMFLPAIVFQIGVVPPQVLICVVHFESGGSRLCLCVRHQTRAPPLHLPFQFAAPPESVCIQSVAPPESAYKPKWRMSDRVVRVYDTSQYEDQLS</sequence>
<accession>A0A9W6YM20</accession>
<evidence type="ECO:0000313" key="1">
    <source>
        <dbReference type="EMBL" id="GMF89154.1"/>
    </source>
</evidence>
<dbReference type="Proteomes" id="UP001165121">
    <property type="component" value="Unassembled WGS sequence"/>
</dbReference>
<evidence type="ECO:0000313" key="2">
    <source>
        <dbReference type="Proteomes" id="UP001165121"/>
    </source>
</evidence>
<dbReference type="EMBL" id="BSXT01013674">
    <property type="protein sequence ID" value="GMF89154.1"/>
    <property type="molecule type" value="Genomic_DNA"/>
</dbReference>
<gene>
    <name evidence="1" type="ORF">Pfra01_002896800</name>
</gene>
<comment type="caution">
    <text evidence="1">The sequence shown here is derived from an EMBL/GenBank/DDBJ whole genome shotgun (WGS) entry which is preliminary data.</text>
</comment>
<protein>
    <submittedName>
        <fullName evidence="1">Unnamed protein product</fullName>
    </submittedName>
</protein>
<organism evidence="1 2">
    <name type="scientific">Phytophthora fragariaefolia</name>
    <dbReference type="NCBI Taxonomy" id="1490495"/>
    <lineage>
        <taxon>Eukaryota</taxon>
        <taxon>Sar</taxon>
        <taxon>Stramenopiles</taxon>
        <taxon>Oomycota</taxon>
        <taxon>Peronosporomycetes</taxon>
        <taxon>Peronosporales</taxon>
        <taxon>Peronosporaceae</taxon>
        <taxon>Phytophthora</taxon>
    </lineage>
</organism>
<proteinExistence type="predicted"/>
<reference evidence="1" key="1">
    <citation type="submission" date="2023-04" db="EMBL/GenBank/DDBJ databases">
        <title>Phytophthora fragariaefolia NBRC 109709.</title>
        <authorList>
            <person name="Ichikawa N."/>
            <person name="Sato H."/>
            <person name="Tonouchi N."/>
        </authorList>
    </citation>
    <scope>NUCLEOTIDE SEQUENCE</scope>
    <source>
        <strain evidence="1">NBRC 109709</strain>
    </source>
</reference>
<name>A0A9W6YM20_9STRA</name>